<keyword evidence="3" id="KW-0808">Transferase</keyword>
<keyword evidence="6" id="KW-0067">ATP-binding</keyword>
<gene>
    <name evidence="9" type="ORF">Q8A67_007391</name>
</gene>
<evidence type="ECO:0000313" key="10">
    <source>
        <dbReference type="Proteomes" id="UP001187343"/>
    </source>
</evidence>
<organism evidence="9 10">
    <name type="scientific">Cirrhinus molitorella</name>
    <name type="common">mud carp</name>
    <dbReference type="NCBI Taxonomy" id="172907"/>
    <lineage>
        <taxon>Eukaryota</taxon>
        <taxon>Metazoa</taxon>
        <taxon>Chordata</taxon>
        <taxon>Craniata</taxon>
        <taxon>Vertebrata</taxon>
        <taxon>Euteleostomi</taxon>
        <taxon>Actinopterygii</taxon>
        <taxon>Neopterygii</taxon>
        <taxon>Teleostei</taxon>
        <taxon>Ostariophysi</taxon>
        <taxon>Cypriniformes</taxon>
        <taxon>Cyprinidae</taxon>
        <taxon>Labeoninae</taxon>
        <taxon>Labeonini</taxon>
        <taxon>Cirrhinus</taxon>
    </lineage>
</organism>
<dbReference type="AlphaFoldDB" id="A0AA88TPS9"/>
<comment type="catalytic activity">
    <reaction evidence="7">
        <text>L-threonyl-[protein] + ATP = O-phospho-L-threonyl-[protein] + ADP + H(+)</text>
        <dbReference type="Rhea" id="RHEA:46608"/>
        <dbReference type="Rhea" id="RHEA-COMP:11060"/>
        <dbReference type="Rhea" id="RHEA-COMP:11605"/>
        <dbReference type="ChEBI" id="CHEBI:15378"/>
        <dbReference type="ChEBI" id="CHEBI:30013"/>
        <dbReference type="ChEBI" id="CHEBI:30616"/>
        <dbReference type="ChEBI" id="CHEBI:61977"/>
        <dbReference type="ChEBI" id="CHEBI:456216"/>
        <dbReference type="EC" id="2.7.11.1"/>
    </reaction>
</comment>
<evidence type="ECO:0000256" key="2">
    <source>
        <dbReference type="ARBA" id="ARBA00022527"/>
    </source>
</evidence>
<dbReference type="GO" id="GO:0043066">
    <property type="term" value="P:negative regulation of apoptotic process"/>
    <property type="evidence" value="ECO:0007669"/>
    <property type="project" value="TreeGrafter"/>
</dbReference>
<evidence type="ECO:0000256" key="6">
    <source>
        <dbReference type="ARBA" id="ARBA00022840"/>
    </source>
</evidence>
<evidence type="ECO:0000256" key="5">
    <source>
        <dbReference type="ARBA" id="ARBA00022777"/>
    </source>
</evidence>
<keyword evidence="4" id="KW-0547">Nucleotide-binding</keyword>
<dbReference type="InterPro" id="IPR051138">
    <property type="entry name" value="PIM_Ser/Thr_kinase"/>
</dbReference>
<evidence type="ECO:0000256" key="4">
    <source>
        <dbReference type="ARBA" id="ARBA00022741"/>
    </source>
</evidence>
<protein>
    <recommendedName>
        <fullName evidence="1">non-specific serine/threonine protein kinase</fullName>
        <ecNumber evidence="1">2.7.11.1</ecNumber>
    </recommendedName>
</protein>
<sequence length="210" mass="23689">MGLFSRAKKALKKERAHELQPCVLLKHTPITAKNHPHLLDETPGCADVTDLTSLQDIHPIVELHDHQEPPSSEVLPAEEEQLEQDVLQHQDVQTPVTLTEADKVVELDKVQTSLQQNVEIPGLGEAPVSEGHIFWHYEFGQKLGQGGCGSVYAGTRCADGLKCRISENDWSKPELSEECCQMIHCCLQPDPQRRLVLEEMQLHDWFMVFD</sequence>
<dbReference type="Proteomes" id="UP001187343">
    <property type="component" value="Unassembled WGS sequence"/>
</dbReference>
<accession>A0AA88TPS9</accession>
<proteinExistence type="predicted"/>
<dbReference type="GO" id="GO:0005737">
    <property type="term" value="C:cytoplasm"/>
    <property type="evidence" value="ECO:0007669"/>
    <property type="project" value="TreeGrafter"/>
</dbReference>
<dbReference type="Gene3D" id="3.30.200.20">
    <property type="entry name" value="Phosphorylase Kinase, domain 1"/>
    <property type="match status" value="1"/>
</dbReference>
<dbReference type="GO" id="GO:0005524">
    <property type="term" value="F:ATP binding"/>
    <property type="evidence" value="ECO:0007669"/>
    <property type="project" value="UniProtKB-KW"/>
</dbReference>
<dbReference type="EC" id="2.7.11.1" evidence="1"/>
<evidence type="ECO:0000256" key="7">
    <source>
        <dbReference type="ARBA" id="ARBA00047899"/>
    </source>
</evidence>
<dbReference type="GO" id="GO:0004674">
    <property type="term" value="F:protein serine/threonine kinase activity"/>
    <property type="evidence" value="ECO:0007669"/>
    <property type="project" value="UniProtKB-KW"/>
</dbReference>
<dbReference type="EMBL" id="JAUYZG010000007">
    <property type="protein sequence ID" value="KAK2902678.1"/>
    <property type="molecule type" value="Genomic_DNA"/>
</dbReference>
<dbReference type="PANTHER" id="PTHR22984:SF11">
    <property type="entry name" value="AURORA KINASE-RELATED"/>
    <property type="match status" value="1"/>
</dbReference>
<evidence type="ECO:0000313" key="9">
    <source>
        <dbReference type="EMBL" id="KAK2902678.1"/>
    </source>
</evidence>
<keyword evidence="10" id="KW-1185">Reference proteome</keyword>
<comment type="catalytic activity">
    <reaction evidence="8">
        <text>L-seryl-[protein] + ATP = O-phospho-L-seryl-[protein] + ADP + H(+)</text>
        <dbReference type="Rhea" id="RHEA:17989"/>
        <dbReference type="Rhea" id="RHEA-COMP:9863"/>
        <dbReference type="Rhea" id="RHEA-COMP:11604"/>
        <dbReference type="ChEBI" id="CHEBI:15378"/>
        <dbReference type="ChEBI" id="CHEBI:29999"/>
        <dbReference type="ChEBI" id="CHEBI:30616"/>
        <dbReference type="ChEBI" id="CHEBI:83421"/>
        <dbReference type="ChEBI" id="CHEBI:456216"/>
        <dbReference type="EC" id="2.7.11.1"/>
    </reaction>
</comment>
<keyword evidence="5" id="KW-0418">Kinase</keyword>
<evidence type="ECO:0000256" key="8">
    <source>
        <dbReference type="ARBA" id="ARBA00048679"/>
    </source>
</evidence>
<comment type="caution">
    <text evidence="9">The sequence shown here is derived from an EMBL/GenBank/DDBJ whole genome shotgun (WGS) entry which is preliminary data.</text>
</comment>
<keyword evidence="2" id="KW-0723">Serine/threonine-protein kinase</keyword>
<name>A0AA88TPS9_9TELE</name>
<reference evidence="9" key="1">
    <citation type="submission" date="2023-08" db="EMBL/GenBank/DDBJ databases">
        <title>Chromosome-level Genome Assembly of mud carp (Cirrhinus molitorella).</title>
        <authorList>
            <person name="Liu H."/>
        </authorList>
    </citation>
    <scope>NUCLEOTIDE SEQUENCE</scope>
    <source>
        <strain evidence="9">Prfri</strain>
        <tissue evidence="9">Muscle</tissue>
    </source>
</reference>
<evidence type="ECO:0000256" key="3">
    <source>
        <dbReference type="ARBA" id="ARBA00022679"/>
    </source>
</evidence>
<evidence type="ECO:0000256" key="1">
    <source>
        <dbReference type="ARBA" id="ARBA00012513"/>
    </source>
</evidence>
<dbReference type="GO" id="GO:0007346">
    <property type="term" value="P:regulation of mitotic cell cycle"/>
    <property type="evidence" value="ECO:0007669"/>
    <property type="project" value="TreeGrafter"/>
</dbReference>
<dbReference type="PANTHER" id="PTHR22984">
    <property type="entry name" value="SERINE/THREONINE-PROTEIN KINASE PIM"/>
    <property type="match status" value="1"/>
</dbReference>